<evidence type="ECO:0000256" key="4">
    <source>
        <dbReference type="ARBA" id="ARBA00023270"/>
    </source>
</evidence>
<feature type="active site" description="Proton donor/acceptor" evidence="6">
    <location>
        <position position="205"/>
    </location>
</feature>
<feature type="active site" description="Proton donor/acceptor" evidence="6">
    <location>
        <position position="91"/>
    </location>
</feature>
<comment type="pathway">
    <text evidence="6">Carbohydrate degradation; 2-deoxy-D-ribose 1-phosphate degradation; D-glyceraldehyde 3-phosphate and acetaldehyde from 2-deoxy-alpha-D-ribose 1-phosphate: step 2/2.</text>
</comment>
<gene>
    <name evidence="6 7" type="primary">deoC</name>
    <name evidence="7" type="ORF">GCM10007063_23210</name>
</gene>
<proteinExistence type="inferred from homology"/>
<dbReference type="InterPro" id="IPR028581">
    <property type="entry name" value="DeoC_typeI"/>
</dbReference>
<comment type="catalytic activity">
    <reaction evidence="5 6">
        <text>2-deoxy-D-ribose 5-phosphate = D-glyceraldehyde 3-phosphate + acetaldehyde</text>
        <dbReference type="Rhea" id="RHEA:12821"/>
        <dbReference type="ChEBI" id="CHEBI:15343"/>
        <dbReference type="ChEBI" id="CHEBI:59776"/>
        <dbReference type="ChEBI" id="CHEBI:62877"/>
        <dbReference type="EC" id="4.1.2.4"/>
    </reaction>
</comment>
<sequence length="248" mass="27683">MKKEEFCKLIDYSILWQNRSKESIEKRSREVIKYGFACLCCYPVDVPVAKNIIGNNASISGVVGFPVGAETTKAKVHEALVAIDKGANELDIVMNISRFKDGDYDFVLDELKQIVEAAKNRREDCIIKIIIETPHLKERDELTKACELVIDSGADYVKNVTGFATGYDGTGESSYTDEMVNPYDNAGIDNVKAISEIVNGRIKIKSSGAPKSLDECVYYIQELGVSRIGNDYIPEWLVKAGDDYWNDK</sequence>
<reference evidence="7" key="2">
    <citation type="submission" date="2020-09" db="EMBL/GenBank/DDBJ databases">
        <authorList>
            <person name="Sun Q."/>
            <person name="Ohkuma M."/>
        </authorList>
    </citation>
    <scope>NUCLEOTIDE SEQUENCE</scope>
    <source>
        <strain evidence="7">JCM 12580</strain>
    </source>
</reference>
<evidence type="ECO:0000256" key="5">
    <source>
        <dbReference type="ARBA" id="ARBA00048791"/>
    </source>
</evidence>
<dbReference type="PANTHER" id="PTHR10889:SF1">
    <property type="entry name" value="DEOXYRIBOSE-PHOSPHATE ALDOLASE"/>
    <property type="match status" value="1"/>
</dbReference>
<dbReference type="GO" id="GO:0016052">
    <property type="term" value="P:carbohydrate catabolic process"/>
    <property type="evidence" value="ECO:0007669"/>
    <property type="project" value="TreeGrafter"/>
</dbReference>
<organism evidence="7 8">
    <name type="scientific">Lentibacillus kapialis</name>
    <dbReference type="NCBI Taxonomy" id="340214"/>
    <lineage>
        <taxon>Bacteria</taxon>
        <taxon>Bacillati</taxon>
        <taxon>Bacillota</taxon>
        <taxon>Bacilli</taxon>
        <taxon>Bacillales</taxon>
        <taxon>Bacillaceae</taxon>
        <taxon>Lentibacillus</taxon>
    </lineage>
</organism>
<dbReference type="GO" id="GO:0004139">
    <property type="term" value="F:deoxyribose-phosphate aldolase activity"/>
    <property type="evidence" value="ECO:0007669"/>
    <property type="project" value="UniProtKB-UniRule"/>
</dbReference>
<dbReference type="RefSeq" id="WP_188633260.1">
    <property type="nucleotide sequence ID" value="NZ_BMNQ01000035.1"/>
</dbReference>
<keyword evidence="3 6" id="KW-0456">Lyase</keyword>
<dbReference type="SUPFAM" id="SSF51569">
    <property type="entry name" value="Aldolase"/>
    <property type="match status" value="1"/>
</dbReference>
<dbReference type="Proteomes" id="UP000658382">
    <property type="component" value="Unassembled WGS sequence"/>
</dbReference>
<keyword evidence="2 6" id="KW-0963">Cytoplasm</keyword>
<comment type="subcellular location">
    <subcellularLocation>
        <location evidence="6">Cytoplasm</location>
    </subcellularLocation>
</comment>
<dbReference type="Pfam" id="PF01791">
    <property type="entry name" value="DeoC"/>
    <property type="match status" value="1"/>
</dbReference>
<dbReference type="InterPro" id="IPR013785">
    <property type="entry name" value="Aldolase_TIM"/>
</dbReference>
<dbReference type="EC" id="4.1.2.4" evidence="6"/>
<comment type="caution">
    <text evidence="7">The sequence shown here is derived from an EMBL/GenBank/DDBJ whole genome shotgun (WGS) entry which is preliminary data.</text>
</comment>
<reference evidence="7" key="1">
    <citation type="journal article" date="2014" name="Int. J. Syst. Evol. Microbiol.">
        <title>Complete genome sequence of Corynebacterium casei LMG S-19264T (=DSM 44701T), isolated from a smear-ripened cheese.</title>
        <authorList>
            <consortium name="US DOE Joint Genome Institute (JGI-PGF)"/>
            <person name="Walter F."/>
            <person name="Albersmeier A."/>
            <person name="Kalinowski J."/>
            <person name="Ruckert C."/>
        </authorList>
    </citation>
    <scope>NUCLEOTIDE SEQUENCE</scope>
    <source>
        <strain evidence="7">JCM 12580</strain>
    </source>
</reference>
<accession>A0A917PYY8</accession>
<dbReference type="HAMAP" id="MF_00114">
    <property type="entry name" value="DeoC_type1"/>
    <property type="match status" value="1"/>
</dbReference>
<dbReference type="InterPro" id="IPR011343">
    <property type="entry name" value="DeoC"/>
</dbReference>
<feature type="active site" description="Schiff-base intermediate with acetaldehyde" evidence="6">
    <location>
        <position position="158"/>
    </location>
</feature>
<dbReference type="GO" id="GO:0009264">
    <property type="term" value="P:deoxyribonucleotide catabolic process"/>
    <property type="evidence" value="ECO:0007669"/>
    <property type="project" value="UniProtKB-UniRule"/>
</dbReference>
<evidence type="ECO:0000256" key="6">
    <source>
        <dbReference type="HAMAP-Rule" id="MF_00114"/>
    </source>
</evidence>
<dbReference type="GO" id="GO:0005737">
    <property type="term" value="C:cytoplasm"/>
    <property type="evidence" value="ECO:0007669"/>
    <property type="project" value="UniProtKB-SubCell"/>
</dbReference>
<dbReference type="SMART" id="SM01133">
    <property type="entry name" value="DeoC"/>
    <property type="match status" value="1"/>
</dbReference>
<dbReference type="InterPro" id="IPR002915">
    <property type="entry name" value="DeoC/FbaB/LacD_aldolase"/>
</dbReference>
<dbReference type="GO" id="GO:0006018">
    <property type="term" value="P:2-deoxyribose 1-phosphate catabolic process"/>
    <property type="evidence" value="ECO:0007669"/>
    <property type="project" value="UniProtKB-UniRule"/>
</dbReference>
<dbReference type="Gene3D" id="3.20.20.70">
    <property type="entry name" value="Aldolase class I"/>
    <property type="match status" value="1"/>
</dbReference>
<comment type="function">
    <text evidence="6">Catalyzes a reversible aldol reaction between acetaldehyde and D-glyceraldehyde 3-phosphate to generate 2-deoxy-D-ribose 5-phosphate.</text>
</comment>
<dbReference type="NCBIfam" id="TIGR00126">
    <property type="entry name" value="deoC"/>
    <property type="match status" value="1"/>
</dbReference>
<protein>
    <recommendedName>
        <fullName evidence="6">Deoxyribose-phosphate aldolase</fullName>
        <shortName evidence="6">DERA</shortName>
        <ecNumber evidence="6">4.1.2.4</ecNumber>
    </recommendedName>
    <alternativeName>
        <fullName evidence="6">2-deoxy-D-ribose 5-phosphate aldolase</fullName>
    </alternativeName>
    <alternativeName>
        <fullName evidence="6">Phosphodeoxyriboaldolase</fullName>
        <shortName evidence="6">Deoxyriboaldolase</shortName>
    </alternativeName>
</protein>
<evidence type="ECO:0000313" key="7">
    <source>
        <dbReference type="EMBL" id="GGK00206.1"/>
    </source>
</evidence>
<keyword evidence="4 6" id="KW-0704">Schiff base</keyword>
<dbReference type="PIRSF" id="PIRSF001357">
    <property type="entry name" value="DeoC"/>
    <property type="match status" value="1"/>
</dbReference>
<evidence type="ECO:0000256" key="1">
    <source>
        <dbReference type="ARBA" id="ARBA00010936"/>
    </source>
</evidence>
<evidence type="ECO:0000313" key="8">
    <source>
        <dbReference type="Proteomes" id="UP000658382"/>
    </source>
</evidence>
<keyword evidence="8" id="KW-1185">Reference proteome</keyword>
<dbReference type="AlphaFoldDB" id="A0A917PYY8"/>
<evidence type="ECO:0000256" key="2">
    <source>
        <dbReference type="ARBA" id="ARBA00022490"/>
    </source>
</evidence>
<dbReference type="PANTHER" id="PTHR10889">
    <property type="entry name" value="DEOXYRIBOSE-PHOSPHATE ALDOLASE"/>
    <property type="match status" value="1"/>
</dbReference>
<comment type="similarity">
    <text evidence="1 6">Belongs to the DeoC/FbaB aldolase family. DeoC type 1 subfamily.</text>
</comment>
<dbReference type="CDD" id="cd00959">
    <property type="entry name" value="DeoC"/>
    <property type="match status" value="1"/>
</dbReference>
<evidence type="ECO:0000256" key="3">
    <source>
        <dbReference type="ARBA" id="ARBA00023239"/>
    </source>
</evidence>
<name>A0A917PYY8_9BACI</name>
<dbReference type="EMBL" id="BMNQ01000035">
    <property type="protein sequence ID" value="GGK00206.1"/>
    <property type="molecule type" value="Genomic_DNA"/>
</dbReference>